<dbReference type="InterPro" id="IPR029056">
    <property type="entry name" value="Ribokinase-like"/>
</dbReference>
<dbReference type="KEGG" id="jte:ASJ30_03065"/>
<accession>A0A1L3ME99</accession>
<feature type="domain" description="Carbohydrate kinase PfkB" evidence="6">
    <location>
        <begin position="27"/>
        <end position="309"/>
    </location>
</feature>
<dbReference type="PROSITE" id="PS00584">
    <property type="entry name" value="PFKB_KINASES_2"/>
    <property type="match status" value="1"/>
</dbReference>
<keyword evidence="9" id="KW-1185">Reference proteome</keyword>
<evidence type="ECO:0000256" key="5">
    <source>
        <dbReference type="ARBA" id="ARBA00022840"/>
    </source>
</evidence>
<dbReference type="Pfam" id="PF00294">
    <property type="entry name" value="PfkB"/>
    <property type="match status" value="1"/>
</dbReference>
<protein>
    <submittedName>
        <fullName evidence="8">Carbohydrate kinase</fullName>
    </submittedName>
</protein>
<dbReference type="Proteomes" id="UP000593998">
    <property type="component" value="Chromosome"/>
</dbReference>
<proteinExistence type="inferred from homology"/>
<keyword evidence="2" id="KW-0808">Transferase</keyword>
<name>A0A1L3ME99_9MICO</name>
<dbReference type="SUPFAM" id="SSF53613">
    <property type="entry name" value="Ribokinase-like"/>
    <property type="match status" value="1"/>
</dbReference>
<dbReference type="GO" id="GO:0005524">
    <property type="term" value="F:ATP binding"/>
    <property type="evidence" value="ECO:0007669"/>
    <property type="project" value="UniProtKB-KW"/>
</dbReference>
<keyword evidence="3" id="KW-0547">Nucleotide-binding</keyword>
<dbReference type="RefSeq" id="WP_072623806.1">
    <property type="nucleotide sequence ID" value="NZ_CBDRLL010000004.1"/>
</dbReference>
<evidence type="ECO:0000313" key="9">
    <source>
        <dbReference type="Proteomes" id="UP000182938"/>
    </source>
</evidence>
<dbReference type="InterPro" id="IPR002173">
    <property type="entry name" value="Carboh/pur_kinase_PfkB_CS"/>
</dbReference>
<evidence type="ECO:0000256" key="3">
    <source>
        <dbReference type="ARBA" id="ARBA00022741"/>
    </source>
</evidence>
<evidence type="ECO:0000313" key="7">
    <source>
        <dbReference type="EMBL" id="APH00638.1"/>
    </source>
</evidence>
<evidence type="ECO:0000256" key="4">
    <source>
        <dbReference type="ARBA" id="ARBA00022777"/>
    </source>
</evidence>
<keyword evidence="5" id="KW-0067">ATP-binding</keyword>
<sequence>MPGRLRSTPPAPTLVIGESLVDVVVGADGTRSEHVGGSPLNVAVGLARLDHRVTLATHFGRDAHGAAIGEHLAEAGVDLVPGSDRAADTSVATATLDESGAATYDFDIDWRLPALPQVPGHVHTGSIGALLRPGCVDVLSAMSGAARTHTVSYDPNCRPALFPDPETARAEIERRVAVSDVVKASDEDLEWLLGRPLDHNDIAEVLRAWCDLGPSLAVCTLGAAGALAILPSGRRTLLRGRRVDVVDTVGAGDSFMAGLLSGLLDAGLLGSGDVKGRLRKARGRVVSAAIERGIEASAITVTRAGAHPPSRADLGVDAAR</sequence>
<dbReference type="AlphaFoldDB" id="A0A1L3ME99"/>
<evidence type="ECO:0000313" key="8">
    <source>
        <dbReference type="EMBL" id="QOK23421.1"/>
    </source>
</evidence>
<evidence type="ECO:0000313" key="10">
    <source>
        <dbReference type="Proteomes" id="UP000593998"/>
    </source>
</evidence>
<dbReference type="PANTHER" id="PTHR43085">
    <property type="entry name" value="HEXOKINASE FAMILY MEMBER"/>
    <property type="match status" value="1"/>
</dbReference>
<dbReference type="Gene3D" id="3.40.1190.20">
    <property type="match status" value="1"/>
</dbReference>
<dbReference type="InterPro" id="IPR050306">
    <property type="entry name" value="PfkB_Carbo_kinase"/>
</dbReference>
<organism evidence="7 9">
    <name type="scientific">Janibacter indicus</name>
    <dbReference type="NCBI Taxonomy" id="857417"/>
    <lineage>
        <taxon>Bacteria</taxon>
        <taxon>Bacillati</taxon>
        <taxon>Actinomycetota</taxon>
        <taxon>Actinomycetes</taxon>
        <taxon>Micrococcales</taxon>
        <taxon>Intrasporangiaceae</taxon>
        <taxon>Janibacter</taxon>
    </lineage>
</organism>
<dbReference type="EMBL" id="CP013290">
    <property type="protein sequence ID" value="APH00638.1"/>
    <property type="molecule type" value="Genomic_DNA"/>
</dbReference>
<dbReference type="EMBL" id="CP062789">
    <property type="protein sequence ID" value="QOK23421.1"/>
    <property type="molecule type" value="Genomic_DNA"/>
</dbReference>
<dbReference type="Proteomes" id="UP000182938">
    <property type="component" value="Chromosome"/>
</dbReference>
<dbReference type="InterPro" id="IPR011611">
    <property type="entry name" value="PfkB_dom"/>
</dbReference>
<reference evidence="8 10" key="2">
    <citation type="submission" date="2020-10" db="EMBL/GenBank/DDBJ databases">
        <title>Janibacter indicus TT2 genome sequence.</title>
        <authorList>
            <person name="Lee K."/>
            <person name="Ganzorig M."/>
        </authorList>
    </citation>
    <scope>NUCLEOTIDE SEQUENCE [LARGE SCALE GENOMIC DNA]</scope>
    <source>
        <strain evidence="8 10">TT2</strain>
    </source>
</reference>
<gene>
    <name evidence="7" type="ORF">ASJ30_03065</name>
    <name evidence="8" type="ORF">IGS73_03130</name>
</gene>
<evidence type="ECO:0000256" key="2">
    <source>
        <dbReference type="ARBA" id="ARBA00022679"/>
    </source>
</evidence>
<reference evidence="7 9" key="1">
    <citation type="submission" date="2015-11" db="EMBL/GenBank/DDBJ databases">
        <authorList>
            <person name="Zhang Y."/>
            <person name="Guo Z."/>
        </authorList>
    </citation>
    <scope>NUCLEOTIDE SEQUENCE [LARGE SCALE GENOMIC DNA]</scope>
    <source>
        <strain evidence="7 9">YFY001</strain>
    </source>
</reference>
<comment type="similarity">
    <text evidence="1">Belongs to the carbohydrate kinase PfkB family.</text>
</comment>
<dbReference type="GO" id="GO:0016301">
    <property type="term" value="F:kinase activity"/>
    <property type="evidence" value="ECO:0007669"/>
    <property type="project" value="UniProtKB-KW"/>
</dbReference>
<keyword evidence="4 8" id="KW-0418">Kinase</keyword>
<dbReference type="PANTHER" id="PTHR43085:SF1">
    <property type="entry name" value="PSEUDOURIDINE KINASE-RELATED"/>
    <property type="match status" value="1"/>
</dbReference>
<evidence type="ECO:0000259" key="6">
    <source>
        <dbReference type="Pfam" id="PF00294"/>
    </source>
</evidence>
<evidence type="ECO:0000256" key="1">
    <source>
        <dbReference type="ARBA" id="ARBA00010688"/>
    </source>
</evidence>